<dbReference type="InterPro" id="IPR000571">
    <property type="entry name" value="Znf_CCCH"/>
</dbReference>
<keyword evidence="2 4" id="KW-0863">Zinc-finger</keyword>
<dbReference type="GO" id="GO:0008270">
    <property type="term" value="F:zinc ion binding"/>
    <property type="evidence" value="ECO:0007669"/>
    <property type="project" value="UniProtKB-KW"/>
</dbReference>
<proteinExistence type="predicted"/>
<evidence type="ECO:0000256" key="3">
    <source>
        <dbReference type="ARBA" id="ARBA00022833"/>
    </source>
</evidence>
<evidence type="ECO:0000313" key="8">
    <source>
        <dbReference type="Proteomes" id="UP001275084"/>
    </source>
</evidence>
<evidence type="ECO:0000256" key="4">
    <source>
        <dbReference type="PROSITE-ProRule" id="PRU00723"/>
    </source>
</evidence>
<feature type="region of interest" description="Disordered" evidence="5">
    <location>
        <begin position="395"/>
        <end position="441"/>
    </location>
</feature>
<feature type="zinc finger region" description="C3H1-type" evidence="4">
    <location>
        <begin position="197"/>
        <end position="225"/>
    </location>
</feature>
<evidence type="ECO:0000256" key="1">
    <source>
        <dbReference type="ARBA" id="ARBA00022723"/>
    </source>
</evidence>
<keyword evidence="1 4" id="KW-0479">Metal-binding</keyword>
<keyword evidence="3 4" id="KW-0862">Zinc</keyword>
<dbReference type="PROSITE" id="PS50103">
    <property type="entry name" value="ZF_C3H1"/>
    <property type="match status" value="1"/>
</dbReference>
<feature type="domain" description="C3H1-type" evidence="6">
    <location>
        <begin position="197"/>
        <end position="225"/>
    </location>
</feature>
<sequence length="450" mass="47277">MATQPRFFLVRPGVTQQTPSGAIREELGPIVPLVPLDELPPWLDIVGMPRELAVEDTVGMVNLGPIAKPEGTYSVRIMYQPSSPAPSDWADDVTMVGDSVEAIPVAAAGTSQPQAQVMEATAAAPAPAPAPGAHPADRMKTHWSEARASALGQQPALLPLKTTAQQPQPPQPGPKTAGKQPATTHADRTSVPTSSPLSPPEYCRHWCHHGTCKWGQRCRYVHAMPTTHGGLLEVGLSQYPAWWLMAGAGSLHDIGGPAAMRTGLGMGMGMGMGMGGLGSGRGLHGFQQQQQQQQQHQQLGMLGMLGGGVSNRKTKAREREARALLSELVLAAGVGGFYRSPLRKGREMTPLDKGKKKMAVSGAAMAAAAQGKPVPVGQGLVAAPARDQGQIPVQEAQGAMASANGPQSQQQQQQQQQQQGQAAITRTKAKKQQAEAKAPAIPVVGKLVEI</sequence>
<evidence type="ECO:0000256" key="5">
    <source>
        <dbReference type="SAM" id="MobiDB-lite"/>
    </source>
</evidence>
<organism evidence="7 8">
    <name type="scientific">Lasiosphaeria hispida</name>
    <dbReference type="NCBI Taxonomy" id="260671"/>
    <lineage>
        <taxon>Eukaryota</taxon>
        <taxon>Fungi</taxon>
        <taxon>Dikarya</taxon>
        <taxon>Ascomycota</taxon>
        <taxon>Pezizomycotina</taxon>
        <taxon>Sordariomycetes</taxon>
        <taxon>Sordariomycetidae</taxon>
        <taxon>Sordariales</taxon>
        <taxon>Lasiosphaeriaceae</taxon>
        <taxon>Lasiosphaeria</taxon>
    </lineage>
</organism>
<dbReference type="InterPro" id="IPR036855">
    <property type="entry name" value="Znf_CCCH_sf"/>
</dbReference>
<gene>
    <name evidence="7" type="ORF">B0T25DRAFT_335092</name>
</gene>
<reference evidence="7" key="2">
    <citation type="submission" date="2023-06" db="EMBL/GenBank/DDBJ databases">
        <authorList>
            <consortium name="Lawrence Berkeley National Laboratory"/>
            <person name="Haridas S."/>
            <person name="Hensen N."/>
            <person name="Bonometti L."/>
            <person name="Westerberg I."/>
            <person name="Brannstrom I.O."/>
            <person name="Guillou S."/>
            <person name="Cros-Aarteil S."/>
            <person name="Calhoun S."/>
            <person name="Kuo A."/>
            <person name="Mondo S."/>
            <person name="Pangilinan J."/>
            <person name="Riley R."/>
            <person name="Labutti K."/>
            <person name="Andreopoulos B."/>
            <person name="Lipzen A."/>
            <person name="Chen C."/>
            <person name="Yanf M."/>
            <person name="Daum C."/>
            <person name="Ng V."/>
            <person name="Clum A."/>
            <person name="Steindorff A."/>
            <person name="Ohm R."/>
            <person name="Martin F."/>
            <person name="Silar P."/>
            <person name="Natvig D."/>
            <person name="Lalanne C."/>
            <person name="Gautier V."/>
            <person name="Ament-Velasquez S.L."/>
            <person name="Kruys A."/>
            <person name="Hutchinson M.I."/>
            <person name="Powell A.J."/>
            <person name="Barry K."/>
            <person name="Miller A.N."/>
            <person name="Grigoriev I.V."/>
            <person name="Debuchy R."/>
            <person name="Gladieux P."/>
            <person name="Thoren M.H."/>
            <person name="Johannesson H."/>
        </authorList>
    </citation>
    <scope>NUCLEOTIDE SEQUENCE</scope>
    <source>
        <strain evidence="7">CBS 955.72</strain>
    </source>
</reference>
<protein>
    <recommendedName>
        <fullName evidence="6">C3H1-type domain-containing protein</fullName>
    </recommendedName>
</protein>
<feature type="compositionally biased region" description="Low complexity" evidence="5">
    <location>
        <begin position="407"/>
        <end position="421"/>
    </location>
</feature>
<evidence type="ECO:0000256" key="2">
    <source>
        <dbReference type="ARBA" id="ARBA00022771"/>
    </source>
</evidence>
<reference evidence="7" key="1">
    <citation type="journal article" date="2023" name="Mol. Phylogenet. Evol.">
        <title>Genome-scale phylogeny and comparative genomics of the fungal order Sordariales.</title>
        <authorList>
            <person name="Hensen N."/>
            <person name="Bonometti L."/>
            <person name="Westerberg I."/>
            <person name="Brannstrom I.O."/>
            <person name="Guillou S."/>
            <person name="Cros-Aarteil S."/>
            <person name="Calhoun S."/>
            <person name="Haridas S."/>
            <person name="Kuo A."/>
            <person name="Mondo S."/>
            <person name="Pangilinan J."/>
            <person name="Riley R."/>
            <person name="LaButti K."/>
            <person name="Andreopoulos B."/>
            <person name="Lipzen A."/>
            <person name="Chen C."/>
            <person name="Yan M."/>
            <person name="Daum C."/>
            <person name="Ng V."/>
            <person name="Clum A."/>
            <person name="Steindorff A."/>
            <person name="Ohm R.A."/>
            <person name="Martin F."/>
            <person name="Silar P."/>
            <person name="Natvig D.O."/>
            <person name="Lalanne C."/>
            <person name="Gautier V."/>
            <person name="Ament-Velasquez S.L."/>
            <person name="Kruys A."/>
            <person name="Hutchinson M.I."/>
            <person name="Powell A.J."/>
            <person name="Barry K."/>
            <person name="Miller A.N."/>
            <person name="Grigoriev I.V."/>
            <person name="Debuchy R."/>
            <person name="Gladieux P."/>
            <person name="Hiltunen Thoren M."/>
            <person name="Johannesson H."/>
        </authorList>
    </citation>
    <scope>NUCLEOTIDE SEQUENCE</scope>
    <source>
        <strain evidence="7">CBS 955.72</strain>
    </source>
</reference>
<accession>A0AAJ0M7Z1</accession>
<name>A0AAJ0M7Z1_9PEZI</name>
<evidence type="ECO:0000259" key="6">
    <source>
        <dbReference type="PROSITE" id="PS50103"/>
    </source>
</evidence>
<dbReference type="EMBL" id="JAUIQD010000008">
    <property type="protein sequence ID" value="KAK3341230.1"/>
    <property type="molecule type" value="Genomic_DNA"/>
</dbReference>
<comment type="caution">
    <text evidence="7">The sequence shown here is derived from an EMBL/GenBank/DDBJ whole genome shotgun (WGS) entry which is preliminary data.</text>
</comment>
<feature type="region of interest" description="Disordered" evidence="5">
    <location>
        <begin position="163"/>
        <end position="199"/>
    </location>
</feature>
<evidence type="ECO:0000313" key="7">
    <source>
        <dbReference type="EMBL" id="KAK3341230.1"/>
    </source>
</evidence>
<dbReference type="SUPFAM" id="SSF90229">
    <property type="entry name" value="CCCH zinc finger"/>
    <property type="match status" value="1"/>
</dbReference>
<keyword evidence="8" id="KW-1185">Reference proteome</keyword>
<feature type="region of interest" description="Disordered" evidence="5">
    <location>
        <begin position="111"/>
        <end position="139"/>
    </location>
</feature>
<dbReference type="Proteomes" id="UP001275084">
    <property type="component" value="Unassembled WGS sequence"/>
</dbReference>
<dbReference type="AlphaFoldDB" id="A0AAJ0M7Z1"/>